<evidence type="ECO:0000259" key="4">
    <source>
        <dbReference type="PROSITE" id="PS50109"/>
    </source>
</evidence>
<dbReference type="SUPFAM" id="SSF52172">
    <property type="entry name" value="CheY-like"/>
    <property type="match status" value="1"/>
</dbReference>
<dbReference type="InterPro" id="IPR011006">
    <property type="entry name" value="CheY-like_superfamily"/>
</dbReference>
<dbReference type="PANTHER" id="PTHR43719:SF72">
    <property type="entry name" value="HISTIDINE KINASE_RESPONSE REGULATOR, PUTATIVE (AFU_ORTHOLOGUE AFUA_8G06140)-RELATED"/>
    <property type="match status" value="1"/>
</dbReference>
<feature type="region of interest" description="Disordered" evidence="3">
    <location>
        <begin position="862"/>
        <end position="884"/>
    </location>
</feature>
<feature type="domain" description="Histidine kinase" evidence="4">
    <location>
        <begin position="579"/>
        <end position="859"/>
    </location>
</feature>
<evidence type="ECO:0000256" key="2">
    <source>
        <dbReference type="PROSITE-ProRule" id="PRU00169"/>
    </source>
</evidence>
<feature type="region of interest" description="Disordered" evidence="3">
    <location>
        <begin position="1100"/>
        <end position="1162"/>
    </location>
</feature>
<dbReference type="InterPro" id="IPR004358">
    <property type="entry name" value="Sig_transdc_His_kin-like_C"/>
</dbReference>
<dbReference type="Pfam" id="PF02518">
    <property type="entry name" value="HATPase_c"/>
    <property type="match status" value="1"/>
</dbReference>
<dbReference type="SMART" id="SM00388">
    <property type="entry name" value="HisKA"/>
    <property type="match status" value="1"/>
</dbReference>
<feature type="compositionally biased region" description="Polar residues" evidence="3">
    <location>
        <begin position="863"/>
        <end position="872"/>
    </location>
</feature>
<dbReference type="Pfam" id="PF00072">
    <property type="entry name" value="Response_reg"/>
    <property type="match status" value="1"/>
</dbReference>
<dbReference type="RefSeq" id="XP_016622213.1">
    <property type="nucleotide sequence ID" value="XM_016761875.1"/>
</dbReference>
<feature type="compositionally biased region" description="Basic and acidic residues" evidence="3">
    <location>
        <begin position="1118"/>
        <end position="1130"/>
    </location>
</feature>
<dbReference type="PRINTS" id="PR00344">
    <property type="entry name" value="BCTRLSENSOR"/>
</dbReference>
<evidence type="ECO:0008006" key="8">
    <source>
        <dbReference type="Google" id="ProtNLM"/>
    </source>
</evidence>
<dbReference type="VEuPathDB" id="FungiDB:Z519_04129"/>
<dbReference type="InterPro" id="IPR003661">
    <property type="entry name" value="HisK_dim/P_dom"/>
</dbReference>
<dbReference type="Gene3D" id="3.40.50.2300">
    <property type="match status" value="1"/>
</dbReference>
<dbReference type="SMART" id="SM00448">
    <property type="entry name" value="REC"/>
    <property type="match status" value="1"/>
</dbReference>
<protein>
    <recommendedName>
        <fullName evidence="8">Sensor histidine kinase/response regulator</fullName>
    </recommendedName>
</protein>
<dbReference type="InterPro" id="IPR005467">
    <property type="entry name" value="His_kinase_dom"/>
</dbReference>
<dbReference type="SMART" id="SM00387">
    <property type="entry name" value="HATPase_c"/>
    <property type="match status" value="1"/>
</dbReference>
<evidence type="ECO:0000313" key="7">
    <source>
        <dbReference type="Proteomes" id="UP000053789"/>
    </source>
</evidence>
<feature type="region of interest" description="Disordered" evidence="3">
    <location>
        <begin position="313"/>
        <end position="358"/>
    </location>
</feature>
<dbReference type="PANTHER" id="PTHR43719">
    <property type="entry name" value="TWO-COMPONENT HISTIDINE KINASE"/>
    <property type="match status" value="1"/>
</dbReference>
<feature type="modified residue" description="4-aspartylphosphate" evidence="2">
    <location>
        <position position="1218"/>
    </location>
</feature>
<dbReference type="GeneID" id="27697057"/>
<dbReference type="OrthoDB" id="303614at2759"/>
<dbReference type="HOGENOM" id="CLU_002763_0_0_1"/>
<evidence type="ECO:0000313" key="6">
    <source>
        <dbReference type="EMBL" id="KIW95544.1"/>
    </source>
</evidence>
<dbReference type="SUPFAM" id="SSF47384">
    <property type="entry name" value="Homodimeric domain of signal transducing histidine kinase"/>
    <property type="match status" value="1"/>
</dbReference>
<dbReference type="InterPro" id="IPR036097">
    <property type="entry name" value="HisK_dim/P_sf"/>
</dbReference>
<dbReference type="Pfam" id="PF00512">
    <property type="entry name" value="HisKA"/>
    <property type="match status" value="1"/>
</dbReference>
<dbReference type="Gene3D" id="3.30.565.10">
    <property type="entry name" value="Histidine kinase-like ATPase, C-terminal domain"/>
    <property type="match status" value="1"/>
</dbReference>
<evidence type="ECO:0000259" key="5">
    <source>
        <dbReference type="PROSITE" id="PS50110"/>
    </source>
</evidence>
<organism evidence="6 7">
    <name type="scientific">Cladophialophora bantiana (strain ATCC 10958 / CBS 173.52 / CDC B-1940 / NIH 8579)</name>
    <name type="common">Xylohypha bantiana</name>
    <dbReference type="NCBI Taxonomy" id="1442370"/>
    <lineage>
        <taxon>Eukaryota</taxon>
        <taxon>Fungi</taxon>
        <taxon>Dikarya</taxon>
        <taxon>Ascomycota</taxon>
        <taxon>Pezizomycotina</taxon>
        <taxon>Eurotiomycetes</taxon>
        <taxon>Chaetothyriomycetidae</taxon>
        <taxon>Chaetothyriales</taxon>
        <taxon>Herpotrichiellaceae</taxon>
        <taxon>Cladophialophora</taxon>
    </lineage>
</organism>
<feature type="compositionally biased region" description="Basic and acidic residues" evidence="3">
    <location>
        <begin position="343"/>
        <end position="357"/>
    </location>
</feature>
<dbReference type="FunFam" id="1.10.287.130:FF:000023">
    <property type="entry name" value="Sensor histidine kinase/response regulator, putative"/>
    <property type="match status" value="1"/>
</dbReference>
<dbReference type="InterPro" id="IPR036890">
    <property type="entry name" value="HATPase_C_sf"/>
</dbReference>
<dbReference type="InterPro" id="IPR050956">
    <property type="entry name" value="2C_system_His_kinase"/>
</dbReference>
<name>A0A0D2IFK5_CLAB1</name>
<dbReference type="InterPro" id="IPR001789">
    <property type="entry name" value="Sig_transdc_resp-reg_receiver"/>
</dbReference>
<sequence>MVVPTEDGASFAQPTDHQMDAARRAREFYHYFQPDNLLQPHLRRPPSGFHISSDEVPNLCKALSPLCQLTALRLKVRKAMVNVMDRDVMYFLSEATKISTEEGDDTYEFVEDPIFLDCSSVPLKGRICELTIRLDNKDENTVPKFVINDLSKSEFAHMEIVSGPPYYRFYAGVPITTRDGVNIGSLAVFFCEHLKIRDCSLKSILSNGTDSRKRKLDTLTRPTGLTPAEESFLASTAQQIMFFLETNRQAIEGRQSRRMAEGLEAFIAGRKSIHGEKTGYLHNAVFKRRSKTAYGLTVPLENDASQTWQKSIGQGEPNLRSQTTVPLEHAEDLSASEQSSDTDDLKGSSESDGESRTHTKTFARAANLLRECLGDLGEEGCVAFVNVGARLRNMNKKDGNALGQTMGPNNGTLQLATKSSFVAYSTQSNPIIPEKGLDDRVKALDVELIQDLVKRYPGGRLFTLEWNVSSSSEDDIDSSRRLRSSSSQVRIPSRRRRLEVKAIRAAFPSAGQVLFTPLWDATTGSFAYACFVATALETRSFNSSIELPFLNSFCSTLMGECSRLDTMIADKQKSDFVGTISHEMRSPLHGLLASVEFLAETDLSAFQRSLISTIDSCGRTLLDTINHVLDFSKINSFQKHWQASNKKHTHGSRRTNFLGPENSSKTISHGAPALLQLLGVIDVSAVLEEVVDGLVLGYTYTSGLDLTDMAREAPGRGKKERLEHHSVDAVRITLDVQKADWTFLTQPGAVRRIIMNLTGNAIKYTSRGTIKVRLQLQSSQEKDSDVMVLTVADTGKGISQEFLSTKLFVPFAQENALAPGTGLGLSIVRSIVLMLGGSIDVKSKMNEGTTVEVVLPIKRPLPGQTSTQTTPYSDGAGGINSSGSSTADNSILLLRDEWSDATVTFWESQPQPDDELARIFESYVQDWYNLQFLDQRLCDSCAVVIAEEEDLELLLSRLVATPGRRPALVIMCSVLSRHSVALVQSLEERICSAVEFVSEPCGPHKLARSIRLALEKQAAVRSRFSLTSNQRDALPRVEHTTSVTTETELVAEELAEMDLNVPGETVNAKVVQATETFAASQGSQNAQMAIHDPITALRTPRNHVSEGDSFPFPSHSQESSRMRRESDRWSVHMSPSNPASPQEAPNAHSRTPSIPQPKTGRVDPHILLVDDNRINLKLLETFLKTKRKYGRIEQAEDGQQAVDAVKLAEDPFDIIFMDISMPVLDGFEATRAIRQYEDGRGSKPGAMIIALTGLASARDQTEVFSSGCDIYMTKPVSFKEVGKLLNNWEAHKNLEST</sequence>
<dbReference type="GO" id="GO:0000155">
    <property type="term" value="F:phosphorelay sensor kinase activity"/>
    <property type="evidence" value="ECO:0007669"/>
    <property type="project" value="InterPro"/>
</dbReference>
<dbReference type="Gene3D" id="1.10.287.130">
    <property type="match status" value="1"/>
</dbReference>
<dbReference type="PROSITE" id="PS50110">
    <property type="entry name" value="RESPONSE_REGULATORY"/>
    <property type="match status" value="1"/>
</dbReference>
<keyword evidence="1 2" id="KW-0597">Phosphoprotein</keyword>
<keyword evidence="7" id="KW-1185">Reference proteome</keyword>
<dbReference type="Proteomes" id="UP000053789">
    <property type="component" value="Unassembled WGS sequence"/>
</dbReference>
<reference evidence="6" key="1">
    <citation type="submission" date="2015-01" db="EMBL/GenBank/DDBJ databases">
        <title>The Genome Sequence of Cladophialophora bantiana CBS 173.52.</title>
        <authorList>
            <consortium name="The Broad Institute Genomics Platform"/>
            <person name="Cuomo C."/>
            <person name="de Hoog S."/>
            <person name="Gorbushina A."/>
            <person name="Stielow B."/>
            <person name="Teixiera M."/>
            <person name="Abouelleil A."/>
            <person name="Chapman S.B."/>
            <person name="Priest M."/>
            <person name="Young S.K."/>
            <person name="Wortman J."/>
            <person name="Nusbaum C."/>
            <person name="Birren B."/>
        </authorList>
    </citation>
    <scope>NUCLEOTIDE SEQUENCE [LARGE SCALE GENOMIC DNA]</scope>
    <source>
        <strain evidence="6">CBS 173.52</strain>
    </source>
</reference>
<gene>
    <name evidence="6" type="ORF">Z519_04129</name>
</gene>
<dbReference type="EMBL" id="KN846984">
    <property type="protein sequence ID" value="KIW95544.1"/>
    <property type="molecule type" value="Genomic_DNA"/>
</dbReference>
<dbReference type="CDD" id="cd17546">
    <property type="entry name" value="REC_hyHK_CKI1_RcsC-like"/>
    <property type="match status" value="1"/>
</dbReference>
<dbReference type="CDD" id="cd00082">
    <property type="entry name" value="HisKA"/>
    <property type="match status" value="1"/>
</dbReference>
<dbReference type="SUPFAM" id="SSF55874">
    <property type="entry name" value="ATPase domain of HSP90 chaperone/DNA topoisomerase II/histidine kinase"/>
    <property type="match status" value="1"/>
</dbReference>
<evidence type="ECO:0000256" key="3">
    <source>
        <dbReference type="SAM" id="MobiDB-lite"/>
    </source>
</evidence>
<evidence type="ECO:0000256" key="1">
    <source>
        <dbReference type="ARBA" id="ARBA00022553"/>
    </source>
</evidence>
<proteinExistence type="predicted"/>
<dbReference type="InterPro" id="IPR003594">
    <property type="entry name" value="HATPase_dom"/>
</dbReference>
<dbReference type="PROSITE" id="PS50109">
    <property type="entry name" value="HIS_KIN"/>
    <property type="match status" value="1"/>
</dbReference>
<feature type="domain" description="Response regulatory" evidence="5">
    <location>
        <begin position="1165"/>
        <end position="1289"/>
    </location>
</feature>
<accession>A0A0D2IFK5</accession>